<dbReference type="AlphaFoldDB" id="A0A6N2M3T7"/>
<evidence type="ECO:0000313" key="1">
    <source>
        <dbReference type="EMBL" id="VFU48199.1"/>
    </source>
</evidence>
<organism evidence="1">
    <name type="scientific">Salix viminalis</name>
    <name type="common">Common osier</name>
    <name type="synonym">Basket willow</name>
    <dbReference type="NCBI Taxonomy" id="40686"/>
    <lineage>
        <taxon>Eukaryota</taxon>
        <taxon>Viridiplantae</taxon>
        <taxon>Streptophyta</taxon>
        <taxon>Embryophyta</taxon>
        <taxon>Tracheophyta</taxon>
        <taxon>Spermatophyta</taxon>
        <taxon>Magnoliopsida</taxon>
        <taxon>eudicotyledons</taxon>
        <taxon>Gunneridae</taxon>
        <taxon>Pentapetalae</taxon>
        <taxon>rosids</taxon>
        <taxon>fabids</taxon>
        <taxon>Malpighiales</taxon>
        <taxon>Salicaceae</taxon>
        <taxon>Saliceae</taxon>
        <taxon>Salix</taxon>
    </lineage>
</organism>
<proteinExistence type="predicted"/>
<reference evidence="1" key="1">
    <citation type="submission" date="2019-03" db="EMBL/GenBank/DDBJ databases">
        <authorList>
            <person name="Mank J."/>
            <person name="Almeida P."/>
        </authorList>
    </citation>
    <scope>NUCLEOTIDE SEQUENCE</scope>
    <source>
        <strain evidence="1">78183</strain>
    </source>
</reference>
<gene>
    <name evidence="1" type="ORF">SVIM_LOCUS313834</name>
</gene>
<name>A0A6N2M3T7_SALVM</name>
<protein>
    <submittedName>
        <fullName evidence="1">Uncharacterized protein</fullName>
    </submittedName>
</protein>
<dbReference type="EMBL" id="CAADRP010001688">
    <property type="protein sequence ID" value="VFU48199.1"/>
    <property type="molecule type" value="Genomic_DNA"/>
</dbReference>
<accession>A0A6N2M3T7</accession>
<sequence>MRMHEETRSPYFRQVKEFMKEERENTKEDKMCNIFHRENLPRATEMSLISGLVGHNPSMLGLIVRFVN</sequence>